<evidence type="ECO:0000313" key="2">
    <source>
        <dbReference type="EMBL" id="ACC41247.1"/>
    </source>
</evidence>
<gene>
    <name evidence="2" type="ordered locus">MMAR_2805</name>
</gene>
<keyword evidence="3" id="KW-1185">Reference proteome</keyword>
<reference evidence="2 3" key="1">
    <citation type="journal article" date="2008" name="Genome Res.">
        <title>Insights from the complete genome sequence of Mycobacterium marinum on the evolution of Mycobacterium tuberculosis.</title>
        <authorList>
            <person name="Stinear T.P."/>
            <person name="Seemann T."/>
            <person name="Harrison P.F."/>
            <person name="Jenkin G.A."/>
            <person name="Davies J.K."/>
            <person name="Johnson P.D."/>
            <person name="Abdellah Z."/>
            <person name="Arrowsmith C."/>
            <person name="Chillingworth T."/>
            <person name="Churcher C."/>
            <person name="Clarke K."/>
            <person name="Cronin A."/>
            <person name="Davis P."/>
            <person name="Goodhead I."/>
            <person name="Holroyd N."/>
            <person name="Jagels K."/>
            <person name="Lord A."/>
            <person name="Moule S."/>
            <person name="Mungall K."/>
            <person name="Norbertczak H."/>
            <person name="Quail M.A."/>
            <person name="Rabbinowitsch E."/>
            <person name="Walker D."/>
            <person name="White B."/>
            <person name="Whitehead S."/>
            <person name="Small P.L."/>
            <person name="Brosch R."/>
            <person name="Ramakrishnan L."/>
            <person name="Fischbach M.A."/>
            <person name="Parkhill J."/>
            <person name="Cole S.T."/>
        </authorList>
    </citation>
    <scope>NUCLEOTIDE SEQUENCE [LARGE SCALE GENOMIC DNA]</scope>
    <source>
        <strain evidence="3">ATCC BAA-535 / M</strain>
    </source>
</reference>
<protein>
    <submittedName>
        <fullName evidence="2">Uncharacterized protein</fullName>
    </submittedName>
</protein>
<proteinExistence type="predicted"/>
<dbReference type="AlphaFoldDB" id="B2HDB0"/>
<organism evidence="2 3">
    <name type="scientific">Mycobacterium marinum (strain ATCC BAA-535 / M)</name>
    <dbReference type="NCBI Taxonomy" id="216594"/>
    <lineage>
        <taxon>Bacteria</taxon>
        <taxon>Bacillati</taxon>
        <taxon>Actinomycetota</taxon>
        <taxon>Actinomycetes</taxon>
        <taxon>Mycobacteriales</taxon>
        <taxon>Mycobacteriaceae</taxon>
        <taxon>Mycobacterium</taxon>
        <taxon>Mycobacterium ulcerans group</taxon>
    </lineage>
</organism>
<name>B2HDB0_MYCMM</name>
<evidence type="ECO:0000313" key="3">
    <source>
        <dbReference type="Proteomes" id="UP000001190"/>
    </source>
</evidence>
<evidence type="ECO:0000256" key="1">
    <source>
        <dbReference type="SAM" id="MobiDB-lite"/>
    </source>
</evidence>
<feature type="compositionally biased region" description="Polar residues" evidence="1">
    <location>
        <begin position="8"/>
        <end position="18"/>
    </location>
</feature>
<feature type="region of interest" description="Disordered" evidence="1">
    <location>
        <begin position="1"/>
        <end position="93"/>
    </location>
</feature>
<sequence length="145" mass="15604">MRAHHRQLPTTQSATAGSPSRRPARGPWLPVRGRQPGSDALRGMPLSSRRLGVPPTSPFAAGSPHAESVAAEPGSAEERPPAPLSDMRSQPLPGDHGLVDSYAAYVFVDPEAVKHHKIDVLSSELLALFWRACHDSPLRLLVTAR</sequence>
<accession>B2HDB0</accession>
<dbReference type="EMBL" id="CP000854">
    <property type="protein sequence ID" value="ACC41247.1"/>
    <property type="molecule type" value="Genomic_DNA"/>
</dbReference>
<dbReference type="eggNOG" id="ENOG503244Q">
    <property type="taxonomic scope" value="Bacteria"/>
</dbReference>
<dbReference type="KEGG" id="mmi:MMAR_2805"/>
<dbReference type="HOGENOM" id="CLU_1784748_0_0_11"/>
<dbReference type="Proteomes" id="UP000001190">
    <property type="component" value="Chromosome"/>
</dbReference>